<feature type="compositionally biased region" description="Basic and acidic residues" evidence="1">
    <location>
        <begin position="194"/>
        <end position="204"/>
    </location>
</feature>
<dbReference type="InterPro" id="IPR012909">
    <property type="entry name" value="PHA_DNA-bd_N"/>
</dbReference>
<dbReference type="OrthoDB" id="9795345at2"/>
<feature type="compositionally biased region" description="Basic and acidic residues" evidence="1">
    <location>
        <begin position="213"/>
        <end position="231"/>
    </location>
</feature>
<gene>
    <name evidence="4" type="ORF">FRZ61_44740</name>
</gene>
<evidence type="ECO:0000259" key="3">
    <source>
        <dbReference type="Pfam" id="PF07879"/>
    </source>
</evidence>
<accession>A0A5J6N6Y6</accession>
<dbReference type="RefSeq" id="WP_151119801.1">
    <property type="nucleotide sequence ID" value="NZ_CP042582.1"/>
</dbReference>
<evidence type="ECO:0000313" key="4">
    <source>
        <dbReference type="EMBL" id="QEX24533.1"/>
    </source>
</evidence>
<evidence type="ECO:0000256" key="1">
    <source>
        <dbReference type="SAM" id="MobiDB-lite"/>
    </source>
</evidence>
<dbReference type="Pfam" id="PF05233">
    <property type="entry name" value="PHB_acc"/>
    <property type="match status" value="1"/>
</dbReference>
<dbReference type="EMBL" id="CP042582">
    <property type="protein sequence ID" value="QEX24533.1"/>
    <property type="molecule type" value="Genomic_DNA"/>
</dbReference>
<feature type="domain" description="PHA accumulation regulator DNA-binding N-terminal" evidence="3">
    <location>
        <begin position="16"/>
        <end position="76"/>
    </location>
</feature>
<dbReference type="NCBIfam" id="TIGR01848">
    <property type="entry name" value="PHA_reg_PhaR"/>
    <property type="match status" value="1"/>
</dbReference>
<evidence type="ECO:0000259" key="2">
    <source>
        <dbReference type="Pfam" id="PF05233"/>
    </source>
</evidence>
<protein>
    <submittedName>
        <fullName evidence="4">Polyhydroxyalkanoate synthesis repressor PhaR</fullName>
    </submittedName>
</protein>
<sequence>MEEKAEDKSGAKAPITIKKYANRRLYNTATSSYVTLDHLCQMVKDGVEFVVYDAKSGEDITRSVLTQIIVEEESKGGQNLLPLNFLRQLISFYGDNLQFMVPRYLEQSMEAFARNQEQMRRYMQENLGGMFPFGRFEEMSKQNLAFFERAMRMFNPFQAGMPQAGPGNAPRPNEPPPRGPSSANAAPQGEDQIEELRSRLEAIQREISTLVGKPRDEKPSDAKPPKEPEKS</sequence>
<evidence type="ECO:0000313" key="5">
    <source>
        <dbReference type="Proteomes" id="UP000325797"/>
    </source>
</evidence>
<organism evidence="4 5">
    <name type="scientific">Hypericibacter adhaerens</name>
    <dbReference type="NCBI Taxonomy" id="2602016"/>
    <lineage>
        <taxon>Bacteria</taxon>
        <taxon>Pseudomonadati</taxon>
        <taxon>Pseudomonadota</taxon>
        <taxon>Alphaproteobacteria</taxon>
        <taxon>Rhodospirillales</taxon>
        <taxon>Dongiaceae</taxon>
        <taxon>Hypericibacter</taxon>
    </lineage>
</organism>
<feature type="region of interest" description="Disordered" evidence="1">
    <location>
        <begin position="157"/>
        <end position="231"/>
    </location>
</feature>
<keyword evidence="5" id="KW-1185">Reference proteome</keyword>
<reference evidence="4 5" key="1">
    <citation type="submission" date="2019-08" db="EMBL/GenBank/DDBJ databases">
        <title>Hyperibacter terrae gen. nov., sp. nov. and Hyperibacter viscosus sp. nov., two new members in the family Rhodospirillaceae isolated from the rhizosphere of Hypericum perforatum.</title>
        <authorList>
            <person name="Noviana Z."/>
        </authorList>
    </citation>
    <scope>NUCLEOTIDE SEQUENCE [LARGE SCALE GENOMIC DNA]</scope>
    <source>
        <strain evidence="4 5">R5959</strain>
    </source>
</reference>
<dbReference type="Proteomes" id="UP000325797">
    <property type="component" value="Chromosome"/>
</dbReference>
<name>A0A5J6N6Y6_9PROT</name>
<dbReference type="InterPro" id="IPR007897">
    <property type="entry name" value="PHB_accumulat"/>
</dbReference>
<dbReference type="InterPro" id="IPR010134">
    <property type="entry name" value="PHA_reg_PhaR"/>
</dbReference>
<dbReference type="GO" id="GO:0006355">
    <property type="term" value="P:regulation of DNA-templated transcription"/>
    <property type="evidence" value="ECO:0007669"/>
    <property type="project" value="InterPro"/>
</dbReference>
<dbReference type="Pfam" id="PF07879">
    <property type="entry name" value="PHB_acc_N"/>
    <property type="match status" value="1"/>
</dbReference>
<proteinExistence type="predicted"/>
<dbReference type="AlphaFoldDB" id="A0A5J6N6Y6"/>
<feature type="domain" description="PHB accumulation regulatory" evidence="2">
    <location>
        <begin position="81"/>
        <end position="120"/>
    </location>
</feature>
<dbReference type="KEGG" id="hadh:FRZ61_44740"/>